<dbReference type="GO" id="GO:0003700">
    <property type="term" value="F:DNA-binding transcription factor activity"/>
    <property type="evidence" value="ECO:0007669"/>
    <property type="project" value="InterPro"/>
</dbReference>
<reference evidence="5" key="1">
    <citation type="submission" date="2021-03" db="EMBL/GenBank/DDBJ databases">
        <title>novel species isolated from a fishpond in China.</title>
        <authorList>
            <person name="Lu H."/>
            <person name="Cai Z."/>
        </authorList>
    </citation>
    <scope>NUCLEOTIDE SEQUENCE</scope>
    <source>
        <strain evidence="5">JCM 30855</strain>
    </source>
</reference>
<evidence type="ECO:0000259" key="4">
    <source>
        <dbReference type="PROSITE" id="PS01124"/>
    </source>
</evidence>
<evidence type="ECO:0000313" key="6">
    <source>
        <dbReference type="Proteomes" id="UP000664654"/>
    </source>
</evidence>
<keyword evidence="1" id="KW-0805">Transcription regulation</keyword>
<keyword evidence="2" id="KW-0238">DNA-binding</keyword>
<keyword evidence="6" id="KW-1185">Reference proteome</keyword>
<dbReference type="Pfam" id="PF12833">
    <property type="entry name" value="HTH_18"/>
    <property type="match status" value="1"/>
</dbReference>
<dbReference type="PANTHER" id="PTHR47894:SF1">
    <property type="entry name" value="HTH-TYPE TRANSCRIPTIONAL REGULATOR VQSM"/>
    <property type="match status" value="1"/>
</dbReference>
<gene>
    <name evidence="5" type="ORF">J0A66_13180</name>
</gene>
<dbReference type="InterPro" id="IPR018060">
    <property type="entry name" value="HTH_AraC"/>
</dbReference>
<accession>A0A939DQS1</accession>
<dbReference type="PROSITE" id="PS01124">
    <property type="entry name" value="HTH_ARAC_FAMILY_2"/>
    <property type="match status" value="1"/>
</dbReference>
<comment type="caution">
    <text evidence="5">The sequence shown here is derived from an EMBL/GenBank/DDBJ whole genome shotgun (WGS) entry which is preliminary data.</text>
</comment>
<dbReference type="AlphaFoldDB" id="A0A939DQS1"/>
<dbReference type="RefSeq" id="WP_206574296.1">
    <property type="nucleotide sequence ID" value="NZ_JAFKCV010000007.1"/>
</dbReference>
<sequence>MKSVSSRHGEMLELMLAEAGLSWGPIARELELDDFSELNSVDYLRILGRCALALRDESFHLASRRLLPGTNEFVLKNIGQSLSVKAALQTIANSYNIIHGGTYNRVEVGERHIAYIIDDQQFPYSAQTRDDYIQFILDNMLVFIHGVLSTLLCRSLQPYLFKLVSRSPSDSILASTFGEVPVRQGGAHYGLYYHLALQDLPIPESVVMLSAELVYQTLHKHLSSQTQPKLVVRVLELLHQGIHRQEELAARMNLSVATLKRKLAAHHTSFRQLREQSLNQRAQQQLLQGLAMDDVALNLGFSDARSFTRAFKGWNGLTPAAFLQSRTPLAC</sequence>
<evidence type="ECO:0000256" key="3">
    <source>
        <dbReference type="ARBA" id="ARBA00023163"/>
    </source>
</evidence>
<dbReference type="Gene3D" id="1.10.10.60">
    <property type="entry name" value="Homeodomain-like"/>
    <property type="match status" value="1"/>
</dbReference>
<evidence type="ECO:0000256" key="2">
    <source>
        <dbReference type="ARBA" id="ARBA00023125"/>
    </source>
</evidence>
<evidence type="ECO:0000256" key="1">
    <source>
        <dbReference type="ARBA" id="ARBA00023015"/>
    </source>
</evidence>
<protein>
    <submittedName>
        <fullName evidence="5">AraC family transcriptional regulator</fullName>
    </submittedName>
</protein>
<keyword evidence="3" id="KW-0804">Transcription</keyword>
<dbReference type="GO" id="GO:0000976">
    <property type="term" value="F:transcription cis-regulatory region binding"/>
    <property type="evidence" value="ECO:0007669"/>
    <property type="project" value="TreeGrafter"/>
</dbReference>
<feature type="domain" description="HTH araC/xylS-type" evidence="4">
    <location>
        <begin position="228"/>
        <end position="325"/>
    </location>
</feature>
<dbReference type="SMART" id="SM00342">
    <property type="entry name" value="HTH_ARAC"/>
    <property type="match status" value="1"/>
</dbReference>
<organism evidence="5 6">
    <name type="scientific">Bowmanella dokdonensis</name>
    <dbReference type="NCBI Taxonomy" id="751969"/>
    <lineage>
        <taxon>Bacteria</taxon>
        <taxon>Pseudomonadati</taxon>
        <taxon>Pseudomonadota</taxon>
        <taxon>Gammaproteobacteria</taxon>
        <taxon>Alteromonadales</taxon>
        <taxon>Alteromonadaceae</taxon>
        <taxon>Bowmanella</taxon>
    </lineage>
</organism>
<dbReference type="SUPFAM" id="SSF46689">
    <property type="entry name" value="Homeodomain-like"/>
    <property type="match status" value="1"/>
</dbReference>
<dbReference type="EMBL" id="JAFKCV010000007">
    <property type="protein sequence ID" value="MBN7826181.1"/>
    <property type="molecule type" value="Genomic_DNA"/>
</dbReference>
<evidence type="ECO:0000313" key="5">
    <source>
        <dbReference type="EMBL" id="MBN7826181.1"/>
    </source>
</evidence>
<dbReference type="Proteomes" id="UP000664654">
    <property type="component" value="Unassembled WGS sequence"/>
</dbReference>
<name>A0A939DQS1_9ALTE</name>
<dbReference type="GO" id="GO:0005829">
    <property type="term" value="C:cytosol"/>
    <property type="evidence" value="ECO:0007669"/>
    <property type="project" value="TreeGrafter"/>
</dbReference>
<proteinExistence type="predicted"/>
<dbReference type="InterPro" id="IPR009057">
    <property type="entry name" value="Homeodomain-like_sf"/>
</dbReference>
<dbReference type="PANTHER" id="PTHR47894">
    <property type="entry name" value="HTH-TYPE TRANSCRIPTIONAL REGULATOR GADX"/>
    <property type="match status" value="1"/>
</dbReference>